<evidence type="ECO:0000256" key="2">
    <source>
        <dbReference type="ARBA" id="ARBA00022694"/>
    </source>
</evidence>
<comment type="function">
    <text evidence="4">Responsible for synthesis of pseudouridine from uracil-13 in transfer RNAs.</text>
</comment>
<dbReference type="InterPro" id="IPR042214">
    <property type="entry name" value="TruD_catalytic"/>
</dbReference>
<dbReference type="InterPro" id="IPR001656">
    <property type="entry name" value="PsdUridine_synth_TruD"/>
</dbReference>
<reference evidence="6" key="1">
    <citation type="journal article" date="2014" name="Int. J. Syst. Evol. Microbiol.">
        <title>Complete genome sequence of Corynebacterium casei LMG S-19264T (=DSM 44701T), isolated from a smear-ripened cheese.</title>
        <authorList>
            <consortium name="US DOE Joint Genome Institute (JGI-PGF)"/>
            <person name="Walter F."/>
            <person name="Albersmeier A."/>
            <person name="Kalinowski J."/>
            <person name="Ruckert C."/>
        </authorList>
    </citation>
    <scope>NUCLEOTIDE SEQUENCE</scope>
    <source>
        <strain evidence="6">CGMCC 1.12726</strain>
    </source>
</reference>
<dbReference type="InterPro" id="IPR011760">
    <property type="entry name" value="PsdUridine_synth_TruD_insert"/>
</dbReference>
<dbReference type="GO" id="GO:0005829">
    <property type="term" value="C:cytosol"/>
    <property type="evidence" value="ECO:0007669"/>
    <property type="project" value="TreeGrafter"/>
</dbReference>
<dbReference type="InterPro" id="IPR020103">
    <property type="entry name" value="PsdUridine_synth_cat_dom_sf"/>
</dbReference>
<dbReference type="PANTHER" id="PTHR47811:SF1">
    <property type="entry name" value="TRNA PSEUDOURIDINE SYNTHASE D"/>
    <property type="match status" value="1"/>
</dbReference>
<keyword evidence="7" id="KW-1185">Reference proteome</keyword>
<dbReference type="Gene3D" id="3.30.2350.20">
    <property type="entry name" value="TruD, catalytic domain"/>
    <property type="match status" value="1"/>
</dbReference>
<dbReference type="EMBL" id="BMFO01000001">
    <property type="protein sequence ID" value="GGF84572.1"/>
    <property type="molecule type" value="Genomic_DNA"/>
</dbReference>
<reference evidence="6" key="2">
    <citation type="submission" date="2020-09" db="EMBL/GenBank/DDBJ databases">
        <authorList>
            <person name="Sun Q."/>
            <person name="Zhou Y."/>
        </authorList>
    </citation>
    <scope>NUCLEOTIDE SEQUENCE</scope>
    <source>
        <strain evidence="6">CGMCC 1.12726</strain>
    </source>
</reference>
<evidence type="ECO:0000313" key="6">
    <source>
        <dbReference type="EMBL" id="GGF84572.1"/>
    </source>
</evidence>
<dbReference type="SUPFAM" id="SSF55120">
    <property type="entry name" value="Pseudouridine synthase"/>
    <property type="match status" value="1"/>
</dbReference>
<dbReference type="PROSITE" id="PS50984">
    <property type="entry name" value="TRUD"/>
    <property type="match status" value="1"/>
</dbReference>
<sequence>MNQPRALSAPAFRGRIRSVPEDFIVEELPAFEATGEGEHLLLTVRKRGMNTAFCAERIARWAGIDVRDVSYAGLKDRHAVTTQRFSVRLPKKTAPDTALLDDDECTVLDAAWHNRKLARGALDGNRFTLVLRELEGDLPALEAALQALKAHGVPNYFGEQRFGMEQANVGKALGMFEGRRVDRAKRSIYLSAARSYLFNHVLAQRVSAGNWNTPLDGEVWMLDGSKSIFGPEPLDEAIAARCAALDIHPTGPLWGAGDLRSQGAVRELEAQLADWQPQLCKGLEKADLRQERRALRLLPKNLAWRLLDANTLELRFELPPGAYATAVLAELGEFA</sequence>
<dbReference type="AlphaFoldDB" id="A0A917CCX8"/>
<dbReference type="GO" id="GO:0031119">
    <property type="term" value="P:tRNA pseudouridine synthesis"/>
    <property type="evidence" value="ECO:0007669"/>
    <property type="project" value="UniProtKB-UniRule"/>
</dbReference>
<dbReference type="RefSeq" id="WP_188447065.1">
    <property type="nucleotide sequence ID" value="NZ_BMFO01000001.1"/>
</dbReference>
<dbReference type="GO" id="GO:0160150">
    <property type="term" value="F:tRNA pseudouridine(13) synthase activity"/>
    <property type="evidence" value="ECO:0007669"/>
    <property type="project" value="UniProtKB-EC"/>
</dbReference>
<dbReference type="PROSITE" id="PS01268">
    <property type="entry name" value="UPF0024"/>
    <property type="match status" value="1"/>
</dbReference>
<gene>
    <name evidence="4 6" type="primary">truD</name>
    <name evidence="6" type="ORF">GCM10010960_03260</name>
</gene>
<comment type="caution">
    <text evidence="6">The sequence shown here is derived from an EMBL/GenBank/DDBJ whole genome shotgun (WGS) entry which is preliminary data.</text>
</comment>
<dbReference type="PANTHER" id="PTHR47811">
    <property type="entry name" value="TRNA PSEUDOURIDINE SYNTHASE D"/>
    <property type="match status" value="1"/>
</dbReference>
<evidence type="ECO:0000256" key="3">
    <source>
        <dbReference type="ARBA" id="ARBA00023235"/>
    </source>
</evidence>
<dbReference type="InterPro" id="IPR050170">
    <property type="entry name" value="TruD_pseudoU_synthase"/>
</dbReference>
<protein>
    <recommendedName>
        <fullName evidence="4">tRNA pseudouridine synthase D</fullName>
        <ecNumber evidence="4">5.4.99.27</ecNumber>
    </recommendedName>
    <alternativeName>
        <fullName evidence="4">tRNA pseudouridine(13) synthase</fullName>
    </alternativeName>
    <alternativeName>
        <fullName evidence="4">tRNA pseudouridylate synthase D</fullName>
    </alternativeName>
    <alternativeName>
        <fullName evidence="4">tRNA-uridine isomerase D</fullName>
    </alternativeName>
</protein>
<proteinExistence type="inferred from homology"/>
<dbReference type="CDD" id="cd02575">
    <property type="entry name" value="PseudoU_synth_EcTruD"/>
    <property type="match status" value="1"/>
</dbReference>
<accession>A0A917CCX8</accession>
<feature type="active site" description="Nucleophile" evidence="4">
    <location>
        <position position="76"/>
    </location>
</feature>
<dbReference type="InterPro" id="IPR020119">
    <property type="entry name" value="PsdUridine_synth_TruD_CS"/>
</dbReference>
<dbReference type="EC" id="5.4.99.27" evidence="4"/>
<dbReference type="Pfam" id="PF01142">
    <property type="entry name" value="TruD"/>
    <property type="match status" value="2"/>
</dbReference>
<feature type="domain" description="TRUD" evidence="5">
    <location>
        <begin position="152"/>
        <end position="297"/>
    </location>
</feature>
<organism evidence="6 7">
    <name type="scientific">Arenimonas maotaiensis</name>
    <dbReference type="NCBI Taxonomy" id="1446479"/>
    <lineage>
        <taxon>Bacteria</taxon>
        <taxon>Pseudomonadati</taxon>
        <taxon>Pseudomonadota</taxon>
        <taxon>Gammaproteobacteria</taxon>
        <taxon>Lysobacterales</taxon>
        <taxon>Lysobacteraceae</taxon>
        <taxon>Arenimonas</taxon>
    </lineage>
</organism>
<comment type="similarity">
    <text evidence="1 4">Belongs to the pseudouridine synthase TruD family.</text>
</comment>
<keyword evidence="3 4" id="KW-0413">Isomerase</keyword>
<evidence type="ECO:0000313" key="7">
    <source>
        <dbReference type="Proteomes" id="UP000632858"/>
    </source>
</evidence>
<evidence type="ECO:0000256" key="4">
    <source>
        <dbReference type="HAMAP-Rule" id="MF_01082"/>
    </source>
</evidence>
<keyword evidence="2 4" id="KW-0819">tRNA processing</keyword>
<dbReference type="Proteomes" id="UP000632858">
    <property type="component" value="Unassembled WGS sequence"/>
</dbReference>
<dbReference type="HAMAP" id="MF_01082">
    <property type="entry name" value="TruD"/>
    <property type="match status" value="1"/>
</dbReference>
<dbReference type="NCBIfam" id="NF002153">
    <property type="entry name" value="PRK00984.1-2"/>
    <property type="match status" value="1"/>
</dbReference>
<evidence type="ECO:0000259" key="5">
    <source>
        <dbReference type="PROSITE" id="PS50984"/>
    </source>
</evidence>
<evidence type="ECO:0000256" key="1">
    <source>
        <dbReference type="ARBA" id="ARBA00007953"/>
    </source>
</evidence>
<dbReference type="GO" id="GO:0003723">
    <property type="term" value="F:RNA binding"/>
    <property type="evidence" value="ECO:0007669"/>
    <property type="project" value="InterPro"/>
</dbReference>
<dbReference type="InterPro" id="IPR043165">
    <property type="entry name" value="TruD_insert_sf"/>
</dbReference>
<comment type="catalytic activity">
    <reaction evidence="4">
        <text>uridine(13) in tRNA = pseudouridine(13) in tRNA</text>
        <dbReference type="Rhea" id="RHEA:42540"/>
        <dbReference type="Rhea" id="RHEA-COMP:10105"/>
        <dbReference type="Rhea" id="RHEA-COMP:10106"/>
        <dbReference type="ChEBI" id="CHEBI:65314"/>
        <dbReference type="ChEBI" id="CHEBI:65315"/>
        <dbReference type="EC" id="5.4.99.27"/>
    </reaction>
</comment>
<name>A0A917CCX8_9GAMM</name>
<dbReference type="Gene3D" id="3.30.2340.10">
    <property type="entry name" value="TruD, insertion domain"/>
    <property type="match status" value="1"/>
</dbReference>